<evidence type="ECO:0000256" key="2">
    <source>
        <dbReference type="ARBA" id="ARBA00022679"/>
    </source>
</evidence>
<feature type="active site" description="Nucleophile" evidence="7">
    <location>
        <position position="336"/>
    </location>
</feature>
<name>A0ABW1J4U4_9PSEU</name>
<evidence type="ECO:0000256" key="3">
    <source>
        <dbReference type="ARBA" id="ARBA00022960"/>
    </source>
</evidence>
<feature type="active site" description="Proton donor/acceptor" evidence="7">
    <location>
        <position position="318"/>
    </location>
</feature>
<evidence type="ECO:0000313" key="11">
    <source>
        <dbReference type="Proteomes" id="UP001596302"/>
    </source>
</evidence>
<evidence type="ECO:0000256" key="7">
    <source>
        <dbReference type="PROSITE-ProRule" id="PRU01373"/>
    </source>
</evidence>
<keyword evidence="5" id="KW-0012">Acyltransferase</keyword>
<feature type="signal peptide" evidence="8">
    <location>
        <begin position="1"/>
        <end position="24"/>
    </location>
</feature>
<dbReference type="PROSITE" id="PS52029">
    <property type="entry name" value="LD_TPASE"/>
    <property type="match status" value="1"/>
</dbReference>
<dbReference type="CDD" id="cd13432">
    <property type="entry name" value="LDT_IgD_like_2"/>
    <property type="match status" value="1"/>
</dbReference>
<keyword evidence="2" id="KW-0808">Transferase</keyword>
<dbReference type="InterPro" id="IPR005490">
    <property type="entry name" value="LD_TPept_cat_dom"/>
</dbReference>
<evidence type="ECO:0000256" key="5">
    <source>
        <dbReference type="ARBA" id="ARBA00023315"/>
    </source>
</evidence>
<accession>A0ABW1J4U4</accession>
<reference evidence="11" key="1">
    <citation type="journal article" date="2019" name="Int. J. Syst. Evol. Microbiol.">
        <title>The Global Catalogue of Microorganisms (GCM) 10K type strain sequencing project: providing services to taxonomists for standard genome sequencing and annotation.</title>
        <authorList>
            <consortium name="The Broad Institute Genomics Platform"/>
            <consortium name="The Broad Institute Genome Sequencing Center for Infectious Disease"/>
            <person name="Wu L."/>
            <person name="Ma J."/>
        </authorList>
    </citation>
    <scope>NUCLEOTIDE SEQUENCE [LARGE SCALE GENOMIC DNA]</scope>
    <source>
        <strain evidence="11">CCM 8391</strain>
    </source>
</reference>
<keyword evidence="11" id="KW-1185">Reference proteome</keyword>
<evidence type="ECO:0000256" key="4">
    <source>
        <dbReference type="ARBA" id="ARBA00022984"/>
    </source>
</evidence>
<sequence>MRRILLVLAVIAVGSVAVVTAATAAGRGVGTPNPATILAPKAVVSYQPAAGSTAVSPTAAISATVTDGTFDQVALVKPDGTAVTGTLNPERTVWTSAEPLGYGTTYTWKGSATGTDGRQVPVDATFATVNPATQVRGTLNIGDGRTVGIAAPIEIQFNSHVSDRAAVERALSVTTSVPTEGTWGWLPDENGGSRVHWRPKEYWKPGTKVTVTAKLYGVAYGDGRYGVADLSSTFTIGRAQIVKADVNSYRMVVIRDGKEVASYPASYGLASDPNRNTRSGIHVVSEKFTDKRMVSEQYGYDVVEKWAVRISNNGEFIHANPASADAQGSANVTHGCVNLSIADAKAYYDTVLYGDPVEVTGTPIQLSARDGDIWDWTLSWEQWTRLSAL</sequence>
<dbReference type="InterPro" id="IPR050979">
    <property type="entry name" value="LD-transpeptidase"/>
</dbReference>
<dbReference type="Gene3D" id="2.60.40.3780">
    <property type="match status" value="1"/>
</dbReference>
<evidence type="ECO:0000256" key="1">
    <source>
        <dbReference type="ARBA" id="ARBA00004752"/>
    </source>
</evidence>
<dbReference type="InterPro" id="IPR038063">
    <property type="entry name" value="Transpep_catalytic_dom"/>
</dbReference>
<dbReference type="PANTHER" id="PTHR30582">
    <property type="entry name" value="L,D-TRANSPEPTIDASE"/>
    <property type="match status" value="1"/>
</dbReference>
<evidence type="ECO:0000256" key="8">
    <source>
        <dbReference type="SAM" id="SignalP"/>
    </source>
</evidence>
<proteinExistence type="predicted"/>
<dbReference type="RefSeq" id="WP_379585838.1">
    <property type="nucleotide sequence ID" value="NZ_JBHSQW010000033.1"/>
</dbReference>
<dbReference type="Pfam" id="PF17964">
    <property type="entry name" value="Big_10"/>
    <property type="match status" value="1"/>
</dbReference>
<protein>
    <submittedName>
        <fullName evidence="10">Ig-like domain-containing protein</fullName>
    </submittedName>
</protein>
<keyword evidence="3 7" id="KW-0133">Cell shape</keyword>
<organism evidence="10 11">
    <name type="scientific">Pseudonocardia hispaniensis</name>
    <dbReference type="NCBI Taxonomy" id="904933"/>
    <lineage>
        <taxon>Bacteria</taxon>
        <taxon>Bacillati</taxon>
        <taxon>Actinomycetota</taxon>
        <taxon>Actinomycetes</taxon>
        <taxon>Pseudonocardiales</taxon>
        <taxon>Pseudonocardiaceae</taxon>
        <taxon>Pseudonocardia</taxon>
    </lineage>
</organism>
<comment type="caution">
    <text evidence="10">The sequence shown here is derived from an EMBL/GenBank/DDBJ whole genome shotgun (WGS) entry which is preliminary data.</text>
</comment>
<comment type="pathway">
    <text evidence="1 7">Cell wall biogenesis; peptidoglycan biosynthesis.</text>
</comment>
<dbReference type="InterPro" id="IPR041280">
    <property type="entry name" value="Big_10"/>
</dbReference>
<dbReference type="Gene3D" id="2.40.440.10">
    <property type="entry name" value="L,D-transpeptidase catalytic domain-like"/>
    <property type="match status" value="1"/>
</dbReference>
<dbReference type="Gene3D" id="2.60.40.3710">
    <property type="match status" value="1"/>
</dbReference>
<keyword evidence="4 7" id="KW-0573">Peptidoglycan synthesis</keyword>
<evidence type="ECO:0000259" key="9">
    <source>
        <dbReference type="PROSITE" id="PS52029"/>
    </source>
</evidence>
<evidence type="ECO:0000256" key="6">
    <source>
        <dbReference type="ARBA" id="ARBA00023316"/>
    </source>
</evidence>
<feature type="domain" description="L,D-TPase catalytic" evidence="9">
    <location>
        <begin position="240"/>
        <end position="360"/>
    </location>
</feature>
<dbReference type="EMBL" id="JBHSQW010000033">
    <property type="protein sequence ID" value="MFC5995659.1"/>
    <property type="molecule type" value="Genomic_DNA"/>
</dbReference>
<dbReference type="PANTHER" id="PTHR30582:SF2">
    <property type="entry name" value="L,D-TRANSPEPTIDASE YCIB-RELATED"/>
    <property type="match status" value="1"/>
</dbReference>
<keyword evidence="8" id="KW-0732">Signal</keyword>
<keyword evidence="6 7" id="KW-0961">Cell wall biogenesis/degradation</keyword>
<dbReference type="SUPFAM" id="SSF141523">
    <property type="entry name" value="L,D-transpeptidase catalytic domain-like"/>
    <property type="match status" value="1"/>
</dbReference>
<dbReference type="Proteomes" id="UP001596302">
    <property type="component" value="Unassembled WGS sequence"/>
</dbReference>
<feature type="chain" id="PRO_5045732079" evidence="8">
    <location>
        <begin position="25"/>
        <end position="389"/>
    </location>
</feature>
<dbReference type="CDD" id="cd16913">
    <property type="entry name" value="YkuD_like"/>
    <property type="match status" value="1"/>
</dbReference>
<evidence type="ECO:0000313" key="10">
    <source>
        <dbReference type="EMBL" id="MFC5995659.1"/>
    </source>
</evidence>
<dbReference type="Pfam" id="PF03734">
    <property type="entry name" value="YkuD"/>
    <property type="match status" value="1"/>
</dbReference>
<gene>
    <name evidence="10" type="ORF">ACFQE5_15695</name>
</gene>